<protein>
    <submittedName>
        <fullName evidence="5">Pectinesterase</fullName>
    </submittedName>
</protein>
<dbReference type="InterPro" id="IPR011050">
    <property type="entry name" value="Pectin_lyase_fold/virulence"/>
</dbReference>
<evidence type="ECO:0000313" key="5">
    <source>
        <dbReference type="EMBL" id="KAF5203086.1"/>
    </source>
</evidence>
<comment type="caution">
    <text evidence="5">The sequence shown here is derived from an EMBL/GenBank/DDBJ whole genome shotgun (WGS) entry which is preliminary data.</text>
</comment>
<evidence type="ECO:0000256" key="3">
    <source>
        <dbReference type="ARBA" id="ARBA00023085"/>
    </source>
</evidence>
<dbReference type="PANTHER" id="PTHR31707">
    <property type="entry name" value="PECTINESTERASE"/>
    <property type="match status" value="1"/>
</dbReference>
<reference evidence="5 6" key="1">
    <citation type="submission" date="2020-06" db="EMBL/GenBank/DDBJ databases">
        <title>Transcriptomic and genomic resources for Thalictrum thalictroides and T. hernandezii: Facilitating candidate gene discovery in an emerging model plant lineage.</title>
        <authorList>
            <person name="Arias T."/>
            <person name="Riano-Pachon D.M."/>
            <person name="Di Stilio V.S."/>
        </authorList>
    </citation>
    <scope>NUCLEOTIDE SEQUENCE [LARGE SCALE GENOMIC DNA]</scope>
    <source>
        <strain evidence="6">cv. WT478/WT964</strain>
        <tissue evidence="5">Leaves</tissue>
    </source>
</reference>
<organism evidence="5 6">
    <name type="scientific">Thalictrum thalictroides</name>
    <name type="common">Rue-anemone</name>
    <name type="synonym">Anemone thalictroides</name>
    <dbReference type="NCBI Taxonomy" id="46969"/>
    <lineage>
        <taxon>Eukaryota</taxon>
        <taxon>Viridiplantae</taxon>
        <taxon>Streptophyta</taxon>
        <taxon>Embryophyta</taxon>
        <taxon>Tracheophyta</taxon>
        <taxon>Spermatophyta</taxon>
        <taxon>Magnoliopsida</taxon>
        <taxon>Ranunculales</taxon>
        <taxon>Ranunculaceae</taxon>
        <taxon>Thalictroideae</taxon>
        <taxon>Thalictrum</taxon>
    </lineage>
</organism>
<dbReference type="GO" id="GO:0045490">
    <property type="term" value="P:pectin catabolic process"/>
    <property type="evidence" value="ECO:0007669"/>
    <property type="project" value="UniProtKB-UniPathway"/>
</dbReference>
<dbReference type="AlphaFoldDB" id="A0A7J6X020"/>
<feature type="domain" description="Pectinesterase catalytic" evidence="4">
    <location>
        <begin position="60"/>
        <end position="140"/>
    </location>
</feature>
<dbReference type="GO" id="GO:0042545">
    <property type="term" value="P:cell wall modification"/>
    <property type="evidence" value="ECO:0007669"/>
    <property type="project" value="InterPro"/>
</dbReference>
<evidence type="ECO:0000256" key="1">
    <source>
        <dbReference type="ARBA" id="ARBA00005184"/>
    </source>
</evidence>
<comment type="pathway">
    <text evidence="1">Glycan metabolism; pectin degradation; 2-dehydro-3-deoxy-D-gluconate from pectin: step 1/5.</text>
</comment>
<dbReference type="OrthoDB" id="1936831at2759"/>
<dbReference type="InterPro" id="IPR000070">
    <property type="entry name" value="Pectinesterase_cat"/>
</dbReference>
<evidence type="ECO:0000256" key="2">
    <source>
        <dbReference type="ARBA" id="ARBA00022801"/>
    </source>
</evidence>
<dbReference type="UniPathway" id="UPA00545">
    <property type="reaction ID" value="UER00823"/>
</dbReference>
<gene>
    <name evidence="5" type="ORF">FRX31_007327</name>
</gene>
<keyword evidence="2" id="KW-0378">Hydrolase</keyword>
<name>A0A7J6X020_THATH</name>
<keyword evidence="3" id="KW-0063">Aspartyl esterase</keyword>
<accession>A0A7J6X020</accession>
<dbReference type="Gene3D" id="2.160.20.10">
    <property type="entry name" value="Single-stranded right-handed beta-helix, Pectin lyase-like"/>
    <property type="match status" value="1"/>
</dbReference>
<sequence length="168" mass="17829">MEYLSHLASNTLALVNRITGSGDSVPKNTTSRHLTSSEDFPQWVTAKTRKLLQTTSISANAVVAKDGSGDYLTVSAAIQAASGGGFVIYVKAGVYNEKIHTNKDGITLIGDGKYSTIIAYGSSVQGGSTMPGSATFAITGLLQYCSLRSARVIWNLELLEVMKTSKFV</sequence>
<dbReference type="Proteomes" id="UP000554482">
    <property type="component" value="Unassembled WGS sequence"/>
</dbReference>
<dbReference type="Pfam" id="PF01095">
    <property type="entry name" value="Pectinesterase"/>
    <property type="match status" value="1"/>
</dbReference>
<dbReference type="InterPro" id="IPR012334">
    <property type="entry name" value="Pectin_lyas_fold"/>
</dbReference>
<evidence type="ECO:0000259" key="4">
    <source>
        <dbReference type="Pfam" id="PF01095"/>
    </source>
</evidence>
<keyword evidence="6" id="KW-1185">Reference proteome</keyword>
<proteinExistence type="predicted"/>
<dbReference type="EMBL" id="JABWDY010007269">
    <property type="protein sequence ID" value="KAF5203086.1"/>
    <property type="molecule type" value="Genomic_DNA"/>
</dbReference>
<dbReference type="GO" id="GO:0030599">
    <property type="term" value="F:pectinesterase activity"/>
    <property type="evidence" value="ECO:0007669"/>
    <property type="project" value="InterPro"/>
</dbReference>
<evidence type="ECO:0000313" key="6">
    <source>
        <dbReference type="Proteomes" id="UP000554482"/>
    </source>
</evidence>
<dbReference type="SUPFAM" id="SSF51126">
    <property type="entry name" value="Pectin lyase-like"/>
    <property type="match status" value="1"/>
</dbReference>